<dbReference type="AlphaFoldDB" id="A0A240A508"/>
<evidence type="ECO:0000256" key="2">
    <source>
        <dbReference type="SAM" id="SignalP"/>
    </source>
</evidence>
<dbReference type="Proteomes" id="UP000215134">
    <property type="component" value="Chromosome 1"/>
</dbReference>
<accession>A0A240A508</accession>
<dbReference type="Pfam" id="PF07119">
    <property type="entry name" value="DUF1375"/>
    <property type="match status" value="1"/>
</dbReference>
<evidence type="ECO:0000313" key="4">
    <source>
        <dbReference type="Proteomes" id="UP000215134"/>
    </source>
</evidence>
<keyword evidence="3" id="KW-0449">Lipoprotein</keyword>
<keyword evidence="2" id="KW-0732">Signal</keyword>
<proteinExistence type="predicted"/>
<reference evidence="3 4" key="1">
    <citation type="submission" date="2017-06" db="EMBL/GenBank/DDBJ databases">
        <authorList>
            <consortium name="Pathogen Informatics"/>
        </authorList>
    </citation>
    <scope>NUCLEOTIDE SEQUENCE [LARGE SCALE GENOMIC DNA]</scope>
    <source>
        <strain evidence="3 4">NCTC12148</strain>
    </source>
</reference>
<dbReference type="InterPro" id="IPR010780">
    <property type="entry name" value="DUF1375"/>
</dbReference>
<dbReference type="GeneID" id="75025212"/>
<keyword evidence="4" id="KW-1185">Reference proteome</keyword>
<gene>
    <name evidence="3" type="ORF">SAMEA4384070_00016</name>
</gene>
<dbReference type="STRING" id="1411141.GCA_001590885_02813"/>
<dbReference type="PROSITE" id="PS51257">
    <property type="entry name" value="PROKAR_LIPOPROTEIN"/>
    <property type="match status" value="1"/>
</dbReference>
<dbReference type="KEGG" id="sfj:SAMEA4384070_0016"/>
<dbReference type="EMBL" id="LT906479">
    <property type="protein sequence ID" value="SNV78369.1"/>
    <property type="molecule type" value="Genomic_DNA"/>
</dbReference>
<feature type="signal peptide" evidence="2">
    <location>
        <begin position="1"/>
        <end position="24"/>
    </location>
</feature>
<name>A0A240A508_SERFI</name>
<feature type="chain" id="PRO_5011305107" evidence="2">
    <location>
        <begin position="25"/>
        <end position="114"/>
    </location>
</feature>
<dbReference type="NCBIfam" id="NF008628">
    <property type="entry name" value="PRK11616.1"/>
    <property type="match status" value="1"/>
</dbReference>
<evidence type="ECO:0000256" key="1">
    <source>
        <dbReference type="SAM" id="MobiDB-lite"/>
    </source>
</evidence>
<dbReference type="OrthoDB" id="6504878at2"/>
<evidence type="ECO:0000313" key="3">
    <source>
        <dbReference type="EMBL" id="SNV78369.1"/>
    </source>
</evidence>
<feature type="region of interest" description="Disordered" evidence="1">
    <location>
        <begin position="95"/>
        <end position="114"/>
    </location>
</feature>
<sequence>MTTIKVIATSCMLLATSGCSSVMSHTGPNQGYYPGTRASVDMLKDDNTSWAMMPLVALDLPFSAVVDTVLLPYDYLRSGSDGTADSPKARILRGEEQNLAATGNPGQGADTTPH</sequence>
<dbReference type="RefSeq" id="WP_061797837.1">
    <property type="nucleotide sequence ID" value="NZ_CABITV010000008.1"/>
</dbReference>
<protein>
    <submittedName>
        <fullName evidence="3">Predicted periplasmic lipoprotein</fullName>
    </submittedName>
</protein>
<organism evidence="3 4">
    <name type="scientific">Serratia ficaria</name>
    <dbReference type="NCBI Taxonomy" id="61651"/>
    <lineage>
        <taxon>Bacteria</taxon>
        <taxon>Pseudomonadati</taxon>
        <taxon>Pseudomonadota</taxon>
        <taxon>Gammaproteobacteria</taxon>
        <taxon>Enterobacterales</taxon>
        <taxon>Yersiniaceae</taxon>
        <taxon>Serratia</taxon>
    </lineage>
</organism>